<dbReference type="PRINTS" id="PR00385">
    <property type="entry name" value="P450"/>
</dbReference>
<keyword evidence="9" id="KW-0492">Microsome</keyword>
<keyword evidence="11 15" id="KW-0408">Iron</keyword>
<organism evidence="17 18">
    <name type="scientific">Euphydryas editha</name>
    <name type="common">Edith's checkerspot</name>
    <dbReference type="NCBI Taxonomy" id="104508"/>
    <lineage>
        <taxon>Eukaryota</taxon>
        <taxon>Metazoa</taxon>
        <taxon>Ecdysozoa</taxon>
        <taxon>Arthropoda</taxon>
        <taxon>Hexapoda</taxon>
        <taxon>Insecta</taxon>
        <taxon>Pterygota</taxon>
        <taxon>Neoptera</taxon>
        <taxon>Endopterygota</taxon>
        <taxon>Lepidoptera</taxon>
        <taxon>Glossata</taxon>
        <taxon>Ditrysia</taxon>
        <taxon>Papilionoidea</taxon>
        <taxon>Nymphalidae</taxon>
        <taxon>Nymphalinae</taxon>
        <taxon>Euphydryas</taxon>
    </lineage>
</organism>
<evidence type="ECO:0000256" key="7">
    <source>
        <dbReference type="ARBA" id="ARBA00022723"/>
    </source>
</evidence>
<dbReference type="GO" id="GO:0005506">
    <property type="term" value="F:iron ion binding"/>
    <property type="evidence" value="ECO:0007669"/>
    <property type="project" value="InterPro"/>
</dbReference>
<accession>A0AAU9U8Q1</accession>
<reference evidence="17" key="1">
    <citation type="submission" date="2022-03" db="EMBL/GenBank/DDBJ databases">
        <authorList>
            <person name="Tunstrom K."/>
        </authorList>
    </citation>
    <scope>NUCLEOTIDE SEQUENCE</scope>
</reference>
<evidence type="ECO:0000256" key="5">
    <source>
        <dbReference type="ARBA" id="ARBA00012109"/>
    </source>
</evidence>
<dbReference type="Pfam" id="PF00067">
    <property type="entry name" value="p450"/>
    <property type="match status" value="1"/>
</dbReference>
<evidence type="ECO:0000256" key="9">
    <source>
        <dbReference type="ARBA" id="ARBA00022848"/>
    </source>
</evidence>
<dbReference type="GO" id="GO:0020037">
    <property type="term" value="F:heme binding"/>
    <property type="evidence" value="ECO:0007669"/>
    <property type="project" value="InterPro"/>
</dbReference>
<evidence type="ECO:0000256" key="13">
    <source>
        <dbReference type="ARBA" id="ARBA00023136"/>
    </source>
</evidence>
<dbReference type="GO" id="GO:0005789">
    <property type="term" value="C:endoplasmic reticulum membrane"/>
    <property type="evidence" value="ECO:0007669"/>
    <property type="project" value="UniProtKB-SubCell"/>
</dbReference>
<evidence type="ECO:0000256" key="15">
    <source>
        <dbReference type="PIRSR" id="PIRSR602401-1"/>
    </source>
</evidence>
<dbReference type="AlphaFoldDB" id="A0AAU9U8Q1"/>
<evidence type="ECO:0000256" key="3">
    <source>
        <dbReference type="ARBA" id="ARBA00004406"/>
    </source>
</evidence>
<dbReference type="SUPFAM" id="SSF48264">
    <property type="entry name" value="Cytochrome P450"/>
    <property type="match status" value="1"/>
</dbReference>
<comment type="cofactor">
    <cofactor evidence="1 15">
        <name>heme</name>
        <dbReference type="ChEBI" id="CHEBI:30413"/>
    </cofactor>
</comment>
<dbReference type="Proteomes" id="UP001153954">
    <property type="component" value="Unassembled WGS sequence"/>
</dbReference>
<name>A0AAU9U8Q1_EUPED</name>
<evidence type="ECO:0000256" key="10">
    <source>
        <dbReference type="ARBA" id="ARBA00023002"/>
    </source>
</evidence>
<keyword evidence="7 15" id="KW-0479">Metal-binding</keyword>
<evidence type="ECO:0000256" key="1">
    <source>
        <dbReference type="ARBA" id="ARBA00001971"/>
    </source>
</evidence>
<keyword evidence="8" id="KW-0256">Endoplasmic reticulum</keyword>
<dbReference type="FunFam" id="1.10.630.10:FF:000042">
    <property type="entry name" value="Cytochrome P450"/>
    <property type="match status" value="1"/>
</dbReference>
<keyword evidence="18" id="KW-1185">Reference proteome</keyword>
<evidence type="ECO:0000313" key="17">
    <source>
        <dbReference type="EMBL" id="CAH2094089.1"/>
    </source>
</evidence>
<dbReference type="InterPro" id="IPR036396">
    <property type="entry name" value="Cyt_P450_sf"/>
</dbReference>
<evidence type="ECO:0000256" key="4">
    <source>
        <dbReference type="ARBA" id="ARBA00010617"/>
    </source>
</evidence>
<dbReference type="InterPro" id="IPR001128">
    <property type="entry name" value="Cyt_P450"/>
</dbReference>
<dbReference type="InterPro" id="IPR002401">
    <property type="entry name" value="Cyt_P450_E_grp-I"/>
</dbReference>
<protein>
    <recommendedName>
        <fullName evidence="5">unspecific monooxygenase</fullName>
        <ecNumber evidence="5">1.14.14.1</ecNumber>
    </recommendedName>
</protein>
<evidence type="ECO:0000256" key="14">
    <source>
        <dbReference type="ARBA" id="ARBA00047827"/>
    </source>
</evidence>
<comment type="caution">
    <text evidence="17">The sequence shown here is derived from an EMBL/GenBank/DDBJ whole genome shotgun (WGS) entry which is preliminary data.</text>
</comment>
<dbReference type="EMBL" id="CAKOGL010000013">
    <property type="protein sequence ID" value="CAH2094089.1"/>
    <property type="molecule type" value="Genomic_DNA"/>
</dbReference>
<dbReference type="EC" id="1.14.14.1" evidence="5"/>
<evidence type="ECO:0000313" key="18">
    <source>
        <dbReference type="Proteomes" id="UP001153954"/>
    </source>
</evidence>
<keyword evidence="10 16" id="KW-0560">Oxidoreductase</keyword>
<evidence type="ECO:0000256" key="16">
    <source>
        <dbReference type="RuleBase" id="RU000461"/>
    </source>
</evidence>
<dbReference type="GO" id="GO:0016712">
    <property type="term" value="F:oxidoreductase activity, acting on paired donors, with incorporation or reduction of molecular oxygen, reduced flavin or flavoprotein as one donor, and incorporation of one atom of oxygen"/>
    <property type="evidence" value="ECO:0007669"/>
    <property type="project" value="UniProtKB-EC"/>
</dbReference>
<evidence type="ECO:0000256" key="8">
    <source>
        <dbReference type="ARBA" id="ARBA00022824"/>
    </source>
</evidence>
<keyword evidence="12 16" id="KW-0503">Monooxygenase</keyword>
<gene>
    <name evidence="17" type="ORF">EEDITHA_LOCUS9691</name>
</gene>
<evidence type="ECO:0000256" key="2">
    <source>
        <dbReference type="ARBA" id="ARBA00004174"/>
    </source>
</evidence>
<dbReference type="PANTHER" id="PTHR24292">
    <property type="entry name" value="CYTOCHROME P450"/>
    <property type="match status" value="1"/>
</dbReference>
<sequence length="515" mass="59962">MLVYTVFTLVVISLFYLYRNITNKYDYWRKRNVPYIKPSFIFGNYKDYILMRKFSGKLAQEICQQFPDEPYVGVYYGTDPALLIKDPNLVKLVLAKDFYYFNQREISQHIHKERVSKNLFLTGGDTWKVLRQNLTPFFTSAKIKNMFHLIESCASSLETALNKEISKSNIIDIKAFSARYTMECIGSCAFGISTGTLTDETSSNMFTIIGHKLFDDSYIGAWKFVIRSMWPNLFYSLGFQLTPIEVQNFFESVITQVFKSRKYEASSRNDFIDLILSWKKNQHIKGDSISNINSKVKKTVNLDVDDNLLISQCIMFFGAGFETTATTLTFLLYELSKNQKVQSRVIEEVDDYYKRHKGKIEYDCLNEMSFSQACVNETLRIYPVLGFVTREVSEEYTLPTGLQLEKGTRIHVPVFYMHRNPEYFPEPEEFRPERFYGDAEKNIIPYTFMPFGEGSRICIGLRFSKMPLGAAILTIFKNYRVELTEGMPLKLEFDPRAFATQANCDIHLKFVERKK</sequence>
<dbReference type="Gene3D" id="1.10.630.10">
    <property type="entry name" value="Cytochrome P450"/>
    <property type="match status" value="1"/>
</dbReference>
<dbReference type="InterPro" id="IPR050476">
    <property type="entry name" value="Insect_CytP450_Detox"/>
</dbReference>
<dbReference type="InterPro" id="IPR017972">
    <property type="entry name" value="Cyt_P450_CS"/>
</dbReference>
<dbReference type="PROSITE" id="PS00086">
    <property type="entry name" value="CYTOCHROME_P450"/>
    <property type="match status" value="1"/>
</dbReference>
<comment type="catalytic activity">
    <reaction evidence="14">
        <text>an organic molecule + reduced [NADPH--hemoprotein reductase] + O2 = an alcohol + oxidized [NADPH--hemoprotein reductase] + H2O + H(+)</text>
        <dbReference type="Rhea" id="RHEA:17149"/>
        <dbReference type="Rhea" id="RHEA-COMP:11964"/>
        <dbReference type="Rhea" id="RHEA-COMP:11965"/>
        <dbReference type="ChEBI" id="CHEBI:15377"/>
        <dbReference type="ChEBI" id="CHEBI:15378"/>
        <dbReference type="ChEBI" id="CHEBI:15379"/>
        <dbReference type="ChEBI" id="CHEBI:30879"/>
        <dbReference type="ChEBI" id="CHEBI:57618"/>
        <dbReference type="ChEBI" id="CHEBI:58210"/>
        <dbReference type="ChEBI" id="CHEBI:142491"/>
        <dbReference type="EC" id="1.14.14.1"/>
    </reaction>
</comment>
<dbReference type="CDD" id="cd11056">
    <property type="entry name" value="CYP6-like"/>
    <property type="match status" value="1"/>
</dbReference>
<keyword evidence="13" id="KW-0472">Membrane</keyword>
<keyword evidence="6 15" id="KW-0349">Heme</keyword>
<proteinExistence type="inferred from homology"/>
<dbReference type="PRINTS" id="PR00463">
    <property type="entry name" value="EP450I"/>
</dbReference>
<evidence type="ECO:0000256" key="6">
    <source>
        <dbReference type="ARBA" id="ARBA00022617"/>
    </source>
</evidence>
<feature type="binding site" description="axial binding residue" evidence="15">
    <location>
        <position position="458"/>
    </location>
    <ligand>
        <name>heme</name>
        <dbReference type="ChEBI" id="CHEBI:30413"/>
    </ligand>
    <ligandPart>
        <name>Fe</name>
        <dbReference type="ChEBI" id="CHEBI:18248"/>
    </ligandPart>
</feature>
<evidence type="ECO:0000256" key="11">
    <source>
        <dbReference type="ARBA" id="ARBA00023004"/>
    </source>
</evidence>
<evidence type="ECO:0000256" key="12">
    <source>
        <dbReference type="ARBA" id="ARBA00023033"/>
    </source>
</evidence>
<comment type="subcellular location">
    <subcellularLocation>
        <location evidence="3">Endoplasmic reticulum membrane</location>
        <topology evidence="3">Peripheral membrane protein</topology>
    </subcellularLocation>
    <subcellularLocation>
        <location evidence="2">Microsome membrane</location>
        <topology evidence="2">Peripheral membrane protein</topology>
    </subcellularLocation>
</comment>
<dbReference type="PANTHER" id="PTHR24292:SF45">
    <property type="entry name" value="CYTOCHROME P450 6G1-RELATED"/>
    <property type="match status" value="1"/>
</dbReference>
<comment type="similarity">
    <text evidence="4 16">Belongs to the cytochrome P450 family.</text>
</comment>